<reference evidence="1" key="1">
    <citation type="submission" date="2023-04" db="EMBL/GenBank/DDBJ databases">
        <title>A chromosome-level genome assembly of the parasitoid wasp Eretmocerus hayati.</title>
        <authorList>
            <person name="Zhong Y."/>
            <person name="Liu S."/>
            <person name="Liu Y."/>
        </authorList>
    </citation>
    <scope>NUCLEOTIDE SEQUENCE</scope>
    <source>
        <strain evidence="1">ZJU_SS_LIU_2023</strain>
    </source>
</reference>
<evidence type="ECO:0000313" key="1">
    <source>
        <dbReference type="EMBL" id="KAJ8676403.1"/>
    </source>
</evidence>
<gene>
    <name evidence="1" type="ORF">QAD02_012190</name>
</gene>
<evidence type="ECO:0000313" key="2">
    <source>
        <dbReference type="Proteomes" id="UP001239111"/>
    </source>
</evidence>
<dbReference type="Proteomes" id="UP001239111">
    <property type="component" value="Chromosome 2"/>
</dbReference>
<name>A0ACC2NYW8_9HYME</name>
<sequence length="1479" mass="166117">MDRRKLGANKSSLHRPLNSASQTASRSGLDSLKENNVTRSISNDEKLQRKRKNSDEIEDDDDDDPVKVTSPLKPTNTKKKLRVVDDDDDDDDVNDGKAEQKTSPKKPTPGGKTSGFPKPRVTRGSSILRKTAKGNEQDEEDDQSSGNSFIRGMLTAMDRSPSKSSQRSQSSTSSDVDRYRRVNLRTPVQPKDAKKKTTPKKKEKNNVVISDDSSTGISDEEPEMSFSDSDAPLSTRKNKKKVTKEPVATTSTRRESPRKKQASPVHNDRNRVLESPELVVSPLKTFQSPEKVNITRRKKLRNQNHSNDKLVHFLEMNGIYLGSGEDLHTANSDPREVIQKMKENLSSGDIDSGEIIAAWNQYIEDEENLRKSMLELKIETDDGVALCSKAISLSRLLLQVPQLQIEIMNSLFRRLVDAVIASDSSDDAPFALQILQQFRFLETLVDPDILIARIEELLSASPEWFQRETIVFIPDMIADNQHRTTAEMLINIMEKNSDLTNIILDCIHNLILGKEYKEELREKVLSLLQKKFDKSAIPPITRFTLNACSTEAIALKSLNALRVVDMTPSRKEKKDECFTHQSFMISAMKMSILLFKEVAQAAVTMIKAPTEDAVPMDIIILMLLHETTTKKKIVETTLHGHVKDGHYKTSILNILYTGYKEVAKSFQSTALSLAINLLKTDSPGNVEFAVEWLRNIFISQADAPYKQREIMEKLLNLMGTKGKTVKNALEVLCRLADDETERQYLQQHACFLRSFLERIHSLEFDEVATLYHLLHGLCTQSELISNILNDDLSIIMQKQLCSTKVVAKCKGVVGAVMAIKHLSGSGETSNQAFLLLKKTVSSLKSCIRSQALFYDQLEQVIANSSNVSDDFLSKITIYFEDIFVSSCLVETSPTENLVPKFGLNDPDMAESYNVSFGSGKTGAFVPVFFKLLRTCNLRLNNSLESINAVLGCSVLMPDDLDLPEPSTADYVIHCINWFRELIGGFVTQTETLLREQVLKRLESLMTLQGEYAVMVSMSENRQMDTKIINLLVADSTESSSETVQHLTTAQACFIVKELLGIFENQASESFIRDLIKHLPKVCIKLKEVIDELRKNDDPHEREAVRLFLALLVSIFNWKELGTAKYSTLLRDGLRALASLESETSANLRTCKDLVSAAYKYFESLADIATHISLAVALVDMCGSIMKHSNSFSEASKDRQAKMAHGFLCLEWSDSHGAQFKAAVKSLLNSWLDNEPDPLTTVSSVLEWLPDGVLSLSKAQSPLDRMPAVTKVNFHLLYKQIFVGLVKGIEISLEAADRDPDRIRAWLNAAQCLEGMTKICKRSKSTIYLALYLRYSTLLYQSLLNFGMKLLEANIKYQTEEVMTIIKLFQESGRFLRSVFVTARKEKNVTLLKLIPFAKSKREKFIWRVKGMLTANNGIQSFWMGNLLNKDLDGEQIDDDDESGDLSVVSDAANDDNSVADVESEIFNSNSDEEMDVDVE</sequence>
<comment type="caution">
    <text evidence="1">The sequence shown here is derived from an EMBL/GenBank/DDBJ whole genome shotgun (WGS) entry which is preliminary data.</text>
</comment>
<keyword evidence="2" id="KW-1185">Reference proteome</keyword>
<proteinExistence type="predicted"/>
<protein>
    <submittedName>
        <fullName evidence="1">Uncharacterized protein</fullName>
    </submittedName>
</protein>
<organism evidence="1 2">
    <name type="scientific">Eretmocerus hayati</name>
    <dbReference type="NCBI Taxonomy" id="131215"/>
    <lineage>
        <taxon>Eukaryota</taxon>
        <taxon>Metazoa</taxon>
        <taxon>Ecdysozoa</taxon>
        <taxon>Arthropoda</taxon>
        <taxon>Hexapoda</taxon>
        <taxon>Insecta</taxon>
        <taxon>Pterygota</taxon>
        <taxon>Neoptera</taxon>
        <taxon>Endopterygota</taxon>
        <taxon>Hymenoptera</taxon>
        <taxon>Apocrita</taxon>
        <taxon>Proctotrupomorpha</taxon>
        <taxon>Chalcidoidea</taxon>
        <taxon>Aphelinidae</taxon>
        <taxon>Aphelininae</taxon>
        <taxon>Eretmocerus</taxon>
    </lineage>
</organism>
<accession>A0ACC2NYW8</accession>
<dbReference type="EMBL" id="CM056742">
    <property type="protein sequence ID" value="KAJ8676403.1"/>
    <property type="molecule type" value="Genomic_DNA"/>
</dbReference>